<keyword evidence="4" id="KW-0964">Secreted</keyword>
<keyword evidence="5" id="KW-0732">Signal</keyword>
<dbReference type="GO" id="GO:0034722">
    <property type="term" value="F:gamma-glutamyl-peptidase activity"/>
    <property type="evidence" value="ECO:0000318"/>
    <property type="project" value="GO_Central"/>
</dbReference>
<dbReference type="InParanoid" id="A0A3Q7IAQ5"/>
<sequence length="745" mass="83805">MSKQRSNDIEMIPEIYGYGSIMPFGAMQRTNAEELNTQANEIKGLGQVENARKGQKPDQAKLQAMEEHISKCADARRSKNWVTMLIIAAEATTSEADASPKLFACQAEAHLKLYKLKDAELWIRKARTYELSATECRSKIFGMLSEAYILFVQAQIDSCLGKFDDAFIAIERAAQIDIQSAEVTGKLKNMRLVDKARTHGNEHFNSKRYRQACSVYGEGLFLDFSNSVLYHNRANCWFKLGEWEESRADSIRALVIRPQYTKALYRKAASSIKLERWADAVSDYEFLRQQLPSNKVVAENLSYARAELRKSRRKGNFMVKLVSDLDKFRAAIASGPSVVYFDELSNPESTWMSYIMDTLNAEYPSVTFLEVDVKQSPAIATAEKIKVAPRIKLYNNGSRVAETVMLTPDSLELLIKNTLVFPPSWFGLIESQLNFPSCPATDPALNYRPVIGIVSHPGDGASGRLNNASDVSYIAASYVKFAEMAGARVIPIIYTEPPEIINQKLNLVNGIIFTGGWSKKGLYFEVVKGIFEKVLEKNDAGEHFPLLAICLGFELLTMIISKDNNILEEFSALHQASTVQFVENIKFEGTVFGRFPPVLLKKMTTHCLVMQNHRFGISPERLQANNDLCGFFKILTTSVDKKNKVYVSSVQAQHYPITALQWHPEKNVFEWGSSQIPHTEDAIQVSQHVANYFISEARKSSNNKPATSKVLDNLIYNYSPSYAGKVRGSFEEVYLFTPRPTLSSL</sequence>
<evidence type="ECO:0000256" key="2">
    <source>
        <dbReference type="ARBA" id="ARBA00011083"/>
    </source>
</evidence>
<reference evidence="10" key="2">
    <citation type="submission" date="2019-01" db="UniProtKB">
        <authorList>
            <consortium name="EnsemblPlants"/>
        </authorList>
    </citation>
    <scope>IDENTIFICATION</scope>
    <source>
        <strain evidence="10">cv. Heinz 1706</strain>
    </source>
</reference>
<dbReference type="Proteomes" id="UP000004994">
    <property type="component" value="Chromosome 10"/>
</dbReference>
<dbReference type="InterPro" id="IPR011990">
    <property type="entry name" value="TPR-like_helical_dom_sf"/>
</dbReference>
<dbReference type="PANTHER" id="PTHR46050">
    <property type="entry name" value="TPR REPEAT-CONTAINING THIOREDOXIN"/>
    <property type="match status" value="1"/>
</dbReference>
<dbReference type="EnsemblPlants" id="Solyc10g007420.3.1">
    <property type="protein sequence ID" value="Solyc10g007420.3.1"/>
    <property type="gene ID" value="Solyc10g007420.3"/>
</dbReference>
<dbReference type="SUPFAM" id="SSF52317">
    <property type="entry name" value="Class I glutamine amidotransferase-like"/>
    <property type="match status" value="1"/>
</dbReference>
<dbReference type="Gene3D" id="1.25.40.10">
    <property type="entry name" value="Tetratricopeptide repeat domain"/>
    <property type="match status" value="1"/>
</dbReference>
<dbReference type="PROSITE" id="PS51275">
    <property type="entry name" value="PEPTIDASE_C26_GGH"/>
    <property type="match status" value="1"/>
</dbReference>
<evidence type="ECO:0000256" key="1">
    <source>
        <dbReference type="ARBA" id="ARBA00004239"/>
    </source>
</evidence>
<evidence type="ECO:0000256" key="3">
    <source>
        <dbReference type="ARBA" id="ARBA00012886"/>
    </source>
</evidence>
<dbReference type="Pfam" id="PF07722">
    <property type="entry name" value="Peptidase_C26"/>
    <property type="match status" value="1"/>
</dbReference>
<keyword evidence="6 9" id="KW-0378">Hydrolase</keyword>
<reference evidence="10" key="1">
    <citation type="journal article" date="2012" name="Nature">
        <title>The tomato genome sequence provides insights into fleshy fruit evolution.</title>
        <authorList>
            <consortium name="Tomato Genome Consortium"/>
        </authorList>
    </citation>
    <scope>NUCLEOTIDE SEQUENCE [LARGE SCALE GENOMIC DNA]</scope>
    <source>
        <strain evidence="10">cv. Heinz 1706</strain>
    </source>
</reference>
<feature type="active site" description="Nucleophile" evidence="8 9">
    <location>
        <position position="550"/>
    </location>
</feature>
<dbReference type="InterPro" id="IPR036249">
    <property type="entry name" value="Thioredoxin-like_sf"/>
</dbReference>
<evidence type="ECO:0000256" key="6">
    <source>
        <dbReference type="ARBA" id="ARBA00022801"/>
    </source>
</evidence>
<dbReference type="InterPro" id="IPR044534">
    <property type="entry name" value="TTL1-4"/>
</dbReference>
<dbReference type="PaxDb" id="4081-Solyc10g007420.2.1"/>
<name>A0A3Q7IAQ5_SOLLC</name>
<dbReference type="FunFam" id="3.40.50.880:FF:000024">
    <property type="entry name" value="Folate gamma-glutamyl hydrolase"/>
    <property type="match status" value="1"/>
</dbReference>
<dbReference type="SUPFAM" id="SSF48452">
    <property type="entry name" value="TPR-like"/>
    <property type="match status" value="1"/>
</dbReference>
<organism evidence="10">
    <name type="scientific">Solanum lycopersicum</name>
    <name type="common">Tomato</name>
    <name type="synonym">Lycopersicon esculentum</name>
    <dbReference type="NCBI Taxonomy" id="4081"/>
    <lineage>
        <taxon>Eukaryota</taxon>
        <taxon>Viridiplantae</taxon>
        <taxon>Streptophyta</taxon>
        <taxon>Embryophyta</taxon>
        <taxon>Tracheophyta</taxon>
        <taxon>Spermatophyta</taxon>
        <taxon>Magnoliopsida</taxon>
        <taxon>eudicotyledons</taxon>
        <taxon>Gunneridae</taxon>
        <taxon>Pentapetalae</taxon>
        <taxon>asterids</taxon>
        <taxon>lamiids</taxon>
        <taxon>Solanales</taxon>
        <taxon>Solanaceae</taxon>
        <taxon>Solanoideae</taxon>
        <taxon>Solaneae</taxon>
        <taxon>Solanum</taxon>
        <taxon>Solanum subgen. Lycopersicon</taxon>
    </lineage>
</organism>
<keyword evidence="11" id="KW-1185">Reference proteome</keyword>
<dbReference type="GO" id="GO:0046900">
    <property type="term" value="P:tetrahydrofolylpolyglutamate metabolic process"/>
    <property type="evidence" value="ECO:0000318"/>
    <property type="project" value="GO_Central"/>
</dbReference>
<dbReference type="InterPro" id="IPR019734">
    <property type="entry name" value="TPR_rpt"/>
</dbReference>
<dbReference type="CDD" id="cd02947">
    <property type="entry name" value="TRX_family"/>
    <property type="match status" value="1"/>
</dbReference>
<proteinExistence type="inferred from homology"/>
<comment type="similarity">
    <text evidence="2">Belongs to the peptidase C26 family.</text>
</comment>
<comment type="subcellular location">
    <subcellularLocation>
        <location evidence="1">Secreted</location>
        <location evidence="1">Extracellular space</location>
    </subcellularLocation>
</comment>
<evidence type="ECO:0000256" key="4">
    <source>
        <dbReference type="ARBA" id="ARBA00022525"/>
    </source>
</evidence>
<protein>
    <recommendedName>
        <fullName evidence="3 9">folate gamma-glutamyl hydrolase</fullName>
        <ecNumber evidence="3 9">3.4.19.9</ecNumber>
    </recommendedName>
</protein>
<dbReference type="SUPFAM" id="SSF52833">
    <property type="entry name" value="Thioredoxin-like"/>
    <property type="match status" value="1"/>
</dbReference>
<dbReference type="Gene3D" id="3.40.30.10">
    <property type="entry name" value="Glutaredoxin"/>
    <property type="match status" value="1"/>
</dbReference>
<dbReference type="InterPro" id="IPR015527">
    <property type="entry name" value="Pept_C26_g-glut_hydrolase"/>
</dbReference>
<evidence type="ECO:0000256" key="8">
    <source>
        <dbReference type="PIRSR" id="PIRSR615527-1"/>
    </source>
</evidence>
<dbReference type="SMART" id="SM00028">
    <property type="entry name" value="TPR"/>
    <property type="match status" value="4"/>
</dbReference>
<accession>A0A3Q7IAQ5</accession>
<dbReference type="Gramene" id="Solyc10g007420.3.1">
    <property type="protein sequence ID" value="Solyc10g007420.3.1"/>
    <property type="gene ID" value="Solyc10g007420.3"/>
</dbReference>
<dbReference type="AlphaFoldDB" id="A0A3Q7IAQ5"/>
<feature type="active site" description="Proton donor" evidence="8">
    <location>
        <position position="663"/>
    </location>
</feature>
<dbReference type="GO" id="GO:0005576">
    <property type="term" value="C:extracellular region"/>
    <property type="evidence" value="ECO:0007669"/>
    <property type="project" value="UniProtKB-SubCell"/>
</dbReference>
<dbReference type="Gene3D" id="3.40.50.880">
    <property type="match status" value="1"/>
</dbReference>
<evidence type="ECO:0000256" key="5">
    <source>
        <dbReference type="ARBA" id="ARBA00022729"/>
    </source>
</evidence>
<comment type="catalytic activity">
    <reaction evidence="7 9">
        <text>(6S)-5,6,7,8-tetrahydrofolyl-(gamma-L-Glu)(n) + (n-1) H2O = (6S)-5,6,7,8-tetrahydrofolate + (n-1) L-glutamate</text>
        <dbReference type="Rhea" id="RHEA:56784"/>
        <dbReference type="Rhea" id="RHEA-COMP:14738"/>
        <dbReference type="ChEBI" id="CHEBI:15377"/>
        <dbReference type="ChEBI" id="CHEBI:29985"/>
        <dbReference type="ChEBI" id="CHEBI:57453"/>
        <dbReference type="ChEBI" id="CHEBI:141005"/>
        <dbReference type="EC" id="3.4.19.9"/>
    </reaction>
</comment>
<evidence type="ECO:0000256" key="9">
    <source>
        <dbReference type="PROSITE-ProRule" id="PRU00607"/>
    </source>
</evidence>
<dbReference type="PROSITE" id="PS51273">
    <property type="entry name" value="GATASE_TYPE_1"/>
    <property type="match status" value="1"/>
</dbReference>
<evidence type="ECO:0000313" key="10">
    <source>
        <dbReference type="EnsemblPlants" id="Solyc10g007420.3.1"/>
    </source>
</evidence>
<evidence type="ECO:0000313" key="11">
    <source>
        <dbReference type="Proteomes" id="UP000004994"/>
    </source>
</evidence>
<feature type="active site" evidence="9">
    <location>
        <position position="663"/>
    </location>
</feature>
<dbReference type="InterPro" id="IPR011697">
    <property type="entry name" value="Peptidase_C26"/>
</dbReference>
<dbReference type="GO" id="GO:0005773">
    <property type="term" value="C:vacuole"/>
    <property type="evidence" value="ECO:0000318"/>
    <property type="project" value="GO_Central"/>
</dbReference>
<dbReference type="EC" id="3.4.19.9" evidence="3 9"/>
<dbReference type="InterPro" id="IPR029062">
    <property type="entry name" value="Class_I_gatase-like"/>
</dbReference>
<evidence type="ECO:0000256" key="7">
    <source>
        <dbReference type="ARBA" id="ARBA00051589"/>
    </source>
</evidence>
<dbReference type="PANTHER" id="PTHR46050:SF22">
    <property type="entry name" value="TPR REPEAT-CONTAINING THIOREDOXIN TTL1-LIKE"/>
    <property type="match status" value="1"/>
</dbReference>